<evidence type="ECO:0000313" key="1">
    <source>
        <dbReference type="EMBL" id="MDI1229556.1"/>
    </source>
</evidence>
<dbReference type="Proteomes" id="UP001160519">
    <property type="component" value="Unassembled WGS sequence"/>
</dbReference>
<accession>A0AA43TIS6</accession>
<reference evidence="1" key="1">
    <citation type="submission" date="2023-01" db="EMBL/GenBank/DDBJ databases">
        <title>Biogeochemical cycle of methane in antarctic sediments.</title>
        <authorList>
            <person name="Roldan D.M."/>
            <person name="Menes R.J."/>
        </authorList>
    </citation>
    <scope>NUCLEOTIDE SEQUENCE [LARGE SCALE GENOMIC DNA]</scope>
    <source>
        <strain evidence="1">K-2018 MAG008</strain>
    </source>
</reference>
<organism evidence="1 2">
    <name type="scientific">Candidatus Methylobacter titanis</name>
    <dbReference type="NCBI Taxonomy" id="3053457"/>
    <lineage>
        <taxon>Bacteria</taxon>
        <taxon>Pseudomonadati</taxon>
        <taxon>Pseudomonadota</taxon>
        <taxon>Gammaproteobacteria</taxon>
        <taxon>Methylococcales</taxon>
        <taxon>Methylococcaceae</taxon>
        <taxon>Methylobacter</taxon>
    </lineage>
</organism>
<keyword evidence="2" id="KW-1185">Reference proteome</keyword>
<gene>
    <name evidence="1" type="ORF">PSU93_00200</name>
</gene>
<dbReference type="EMBL" id="JAQSDF010000001">
    <property type="protein sequence ID" value="MDI1229556.1"/>
    <property type="molecule type" value="Genomic_DNA"/>
</dbReference>
<protein>
    <submittedName>
        <fullName evidence="1">Uncharacterized protein</fullName>
    </submittedName>
</protein>
<dbReference type="AlphaFoldDB" id="A0AA43TIS6"/>
<sequence length="722" mass="80251">MSINLDRLYELLPTIYRVRDAEQGEPLRALLQVISEQADIVEKDINQLYENWFIETCEDWVVPYLGDLIGYQPVAEAGSPSDSATIQGRQRNKVLIPRHEIANILRYRRRKGSLALLECLANDVADWKARAVEFYPLLASTQHLNYLRPDQGRTVDLRNSHALQHLGGAFDELAHSVDVRRINSSYVPGRYNLAAVGLFVWRLQVYSVNKSSPKSKTPACCIEEVAPHCYTFSALGNDTPLYNRPVPETDDTSLAGELNMPVPIRRRAFDDENIAEPVYYGEDNSFAIWAPDWPNKNSRQPVPRELITSTDLTDWRYQSPKGKLAVDPILGRMVFPAKQLPKKVWVSYYYGFSANIGGGEYTRVLAQPENSVLIQVCGQEQLQKALEPWQAGQPLSGQPPSAVIEIIDSGVYVLPINLELDAMHHLQIRAANERRPVIRLLDYKTDQPDSLSITGAAGSHLVLDGLLVEGRGVLVEGAVNSVLLRHTTLVPGWSLAPDCQPCRPAEPSLYVLNSQACIIIQHSIVGSIQVSNDEVGADPIIMRINDSVVDATGWECEGPECEAIGSPGSGFAHASVSIVRSTVLGSVETHAIMQAEDSIFMGKVCVARRQIGCMRFCYVPPESRTPRRFMCQPDGVSKNLTGEAKIREQLRVRPEFNSTRYGRPSYCQLAQNGAIEITHGAEDESEMGVFHDLYQPQRLANLQARLQQFTPAGTDVDIILAS</sequence>
<proteinExistence type="predicted"/>
<comment type="caution">
    <text evidence="1">The sequence shown here is derived from an EMBL/GenBank/DDBJ whole genome shotgun (WGS) entry which is preliminary data.</text>
</comment>
<evidence type="ECO:0000313" key="2">
    <source>
        <dbReference type="Proteomes" id="UP001160519"/>
    </source>
</evidence>
<name>A0AA43TIS6_9GAMM</name>